<feature type="binding site" evidence="5">
    <location>
        <position position="112"/>
    </location>
    <ligand>
        <name>Zn(2+)</name>
        <dbReference type="ChEBI" id="CHEBI:29105"/>
    </ligand>
</feature>
<dbReference type="Gene3D" id="3.30.1130.10">
    <property type="match status" value="1"/>
</dbReference>
<evidence type="ECO:0000259" key="6">
    <source>
        <dbReference type="Pfam" id="PF01227"/>
    </source>
</evidence>
<dbReference type="GO" id="GO:0008270">
    <property type="term" value="F:zinc ion binding"/>
    <property type="evidence" value="ECO:0007669"/>
    <property type="project" value="UniProtKB-UniRule"/>
</dbReference>
<dbReference type="PROSITE" id="PS00859">
    <property type="entry name" value="GTP_CYCLOHYDROL_1_1"/>
    <property type="match status" value="1"/>
</dbReference>
<dbReference type="GO" id="GO:0046654">
    <property type="term" value="P:tetrahydrofolate biosynthetic process"/>
    <property type="evidence" value="ECO:0007669"/>
    <property type="project" value="UniProtKB-UniRule"/>
</dbReference>
<name>A0A1R0IKF9_SULTH</name>
<dbReference type="Gene3D" id="1.10.286.10">
    <property type="match status" value="1"/>
</dbReference>
<reference evidence="7 8" key="1">
    <citation type="journal article" date="2014" name="BMC Genomics">
        <title>Comparison of environmental and isolate Sulfobacillus genomes reveals diverse carbon, sulfur, nitrogen, and hydrogen metabolisms.</title>
        <authorList>
            <person name="Justice N.B."/>
            <person name="Norman A."/>
            <person name="Brown C.T."/>
            <person name="Singh A."/>
            <person name="Thomas B.C."/>
            <person name="Banfield J.F."/>
        </authorList>
    </citation>
    <scope>NUCLEOTIDE SEQUENCE [LARGE SCALE GENOMIC DNA]</scope>
    <source>
        <strain evidence="7">AMDSBA5</strain>
    </source>
</reference>
<organism evidence="7 8">
    <name type="scientific">Sulfobacillus thermosulfidooxidans</name>
    <dbReference type="NCBI Taxonomy" id="28034"/>
    <lineage>
        <taxon>Bacteria</taxon>
        <taxon>Bacillati</taxon>
        <taxon>Bacillota</taxon>
        <taxon>Clostridia</taxon>
        <taxon>Eubacteriales</taxon>
        <taxon>Clostridiales Family XVII. Incertae Sedis</taxon>
        <taxon>Sulfobacillus</taxon>
    </lineage>
</organism>
<evidence type="ECO:0000256" key="5">
    <source>
        <dbReference type="HAMAP-Rule" id="MF_00223"/>
    </source>
</evidence>
<keyword evidence="5" id="KW-0479">Metal-binding</keyword>
<dbReference type="FunFam" id="1.10.286.10:FF:000001">
    <property type="entry name" value="GTP cyclohydrolase 1"/>
    <property type="match status" value="1"/>
</dbReference>
<dbReference type="NCBIfam" id="TIGR00063">
    <property type="entry name" value="folE"/>
    <property type="match status" value="1"/>
</dbReference>
<dbReference type="InterPro" id="IPR043133">
    <property type="entry name" value="GTP-CH-I_C/QueF"/>
</dbReference>
<dbReference type="UniPathway" id="UPA00848">
    <property type="reaction ID" value="UER00151"/>
</dbReference>
<dbReference type="NCBIfam" id="NF006825">
    <property type="entry name" value="PRK09347.1-2"/>
    <property type="match status" value="1"/>
</dbReference>
<keyword evidence="3 5" id="KW-0554">One-carbon metabolism</keyword>
<evidence type="ECO:0000256" key="4">
    <source>
        <dbReference type="ARBA" id="ARBA00022801"/>
    </source>
</evidence>
<dbReference type="InterPro" id="IPR001474">
    <property type="entry name" value="GTP_CycHdrlase_I"/>
</dbReference>
<protein>
    <recommendedName>
        <fullName evidence="5">GTP cyclohydrolase 1</fullName>
        <ecNumber evidence="5">3.5.4.16</ecNumber>
    </recommendedName>
    <alternativeName>
        <fullName evidence="5">GTP cyclohydrolase I</fullName>
        <shortName evidence="5">GTP-CH-I</shortName>
    </alternativeName>
</protein>
<dbReference type="GO" id="GO:0003934">
    <property type="term" value="F:GTP cyclohydrolase I activity"/>
    <property type="evidence" value="ECO:0007669"/>
    <property type="project" value="UniProtKB-UniRule"/>
</dbReference>
<evidence type="ECO:0000313" key="7">
    <source>
        <dbReference type="EMBL" id="PSR25391.1"/>
    </source>
</evidence>
<dbReference type="PANTHER" id="PTHR11109">
    <property type="entry name" value="GTP CYCLOHYDROLASE I"/>
    <property type="match status" value="1"/>
</dbReference>
<dbReference type="InterPro" id="IPR020602">
    <property type="entry name" value="GTP_CycHdrlase_I_dom"/>
</dbReference>
<proteinExistence type="inferred from homology"/>
<dbReference type="Proteomes" id="UP000242705">
    <property type="component" value="Unassembled WGS sequence"/>
</dbReference>
<keyword evidence="4 5" id="KW-0378">Hydrolase</keyword>
<feature type="binding site" evidence="5">
    <location>
        <position position="181"/>
    </location>
    <ligand>
        <name>Zn(2+)</name>
        <dbReference type="ChEBI" id="CHEBI:29105"/>
    </ligand>
</feature>
<dbReference type="PROSITE" id="PS00860">
    <property type="entry name" value="GTP_CYCLOHYDROL_1_2"/>
    <property type="match status" value="1"/>
</dbReference>
<dbReference type="FunFam" id="3.30.1130.10:FF:000001">
    <property type="entry name" value="GTP cyclohydrolase 1"/>
    <property type="match status" value="1"/>
</dbReference>
<comment type="subunit">
    <text evidence="5">Homopolymer.</text>
</comment>
<dbReference type="EC" id="3.5.4.16" evidence="5"/>
<dbReference type="GO" id="GO:0006729">
    <property type="term" value="P:tetrahydrobiopterin biosynthetic process"/>
    <property type="evidence" value="ECO:0007669"/>
    <property type="project" value="TreeGrafter"/>
</dbReference>
<dbReference type="PANTHER" id="PTHR11109:SF7">
    <property type="entry name" value="GTP CYCLOHYDROLASE 1"/>
    <property type="match status" value="1"/>
</dbReference>
<dbReference type="GO" id="GO:0006730">
    <property type="term" value="P:one-carbon metabolic process"/>
    <property type="evidence" value="ECO:0007669"/>
    <property type="project" value="UniProtKB-UniRule"/>
</dbReference>
<comment type="similarity">
    <text evidence="5">Belongs to the GTP cyclohydrolase I family.</text>
</comment>
<dbReference type="SUPFAM" id="SSF55620">
    <property type="entry name" value="Tetrahydrobiopterin biosynthesis enzymes-like"/>
    <property type="match status" value="1"/>
</dbReference>
<dbReference type="AlphaFoldDB" id="A0A1R0IKF9"/>
<gene>
    <name evidence="5 7" type="primary">folE</name>
    <name evidence="7" type="ORF">C7B47_12435</name>
</gene>
<dbReference type="HAMAP" id="MF_00223">
    <property type="entry name" value="FolE"/>
    <property type="match status" value="1"/>
</dbReference>
<comment type="caution">
    <text evidence="7">The sequence shown here is derived from an EMBL/GenBank/DDBJ whole genome shotgun (WGS) entry which is preliminary data.</text>
</comment>
<evidence type="ECO:0000256" key="2">
    <source>
        <dbReference type="ARBA" id="ARBA00005080"/>
    </source>
</evidence>
<comment type="catalytic activity">
    <reaction evidence="1 5">
        <text>GTP + H2O = 7,8-dihydroneopterin 3'-triphosphate + formate + H(+)</text>
        <dbReference type="Rhea" id="RHEA:17473"/>
        <dbReference type="ChEBI" id="CHEBI:15377"/>
        <dbReference type="ChEBI" id="CHEBI:15378"/>
        <dbReference type="ChEBI" id="CHEBI:15740"/>
        <dbReference type="ChEBI" id="CHEBI:37565"/>
        <dbReference type="ChEBI" id="CHEBI:58462"/>
        <dbReference type="EC" id="3.5.4.16"/>
    </reaction>
</comment>
<feature type="domain" description="GTP cyclohydrolase I" evidence="6">
    <location>
        <begin position="40"/>
        <end position="216"/>
    </location>
</feature>
<dbReference type="Pfam" id="PF01227">
    <property type="entry name" value="GTP_cyclohydroI"/>
    <property type="match status" value="1"/>
</dbReference>
<dbReference type="GO" id="GO:0005525">
    <property type="term" value="F:GTP binding"/>
    <property type="evidence" value="ECO:0007669"/>
    <property type="project" value="UniProtKB-KW"/>
</dbReference>
<dbReference type="InterPro" id="IPR018234">
    <property type="entry name" value="GTP_CycHdrlase_I_CS"/>
</dbReference>
<evidence type="ECO:0000313" key="8">
    <source>
        <dbReference type="Proteomes" id="UP000242705"/>
    </source>
</evidence>
<comment type="pathway">
    <text evidence="2 5">Cofactor biosynthesis; 7,8-dihydroneopterin triphosphate biosynthesis; 7,8-dihydroneopterin triphosphate from GTP: step 1/1.</text>
</comment>
<feature type="binding site" evidence="5">
    <location>
        <position position="109"/>
    </location>
    <ligand>
        <name>Zn(2+)</name>
        <dbReference type="ChEBI" id="CHEBI:29105"/>
    </ligand>
</feature>
<dbReference type="InterPro" id="IPR043134">
    <property type="entry name" value="GTP-CH-I_N"/>
</dbReference>
<keyword evidence="5" id="KW-0547">Nucleotide-binding</keyword>
<dbReference type="EMBL" id="PXYX01000031">
    <property type="protein sequence ID" value="PSR25391.1"/>
    <property type="molecule type" value="Genomic_DNA"/>
</dbReference>
<keyword evidence="5" id="KW-0342">GTP-binding</keyword>
<evidence type="ECO:0000256" key="1">
    <source>
        <dbReference type="ARBA" id="ARBA00001052"/>
    </source>
</evidence>
<accession>A0A1R0IKF9</accession>
<dbReference type="NCBIfam" id="NF006826">
    <property type="entry name" value="PRK09347.1-3"/>
    <property type="match status" value="1"/>
</dbReference>
<keyword evidence="5" id="KW-0862">Zinc</keyword>
<evidence type="ECO:0000256" key="3">
    <source>
        <dbReference type="ARBA" id="ARBA00022563"/>
    </source>
</evidence>
<sequence>MSQSLRSKKATSKSGDGVLAVTPPEIVKESDAPLVDHEKIEQAVRMILEAIGENPDREGLQDTPARVARMYEEIFSGLHRDPSEVLSARFHVDHNEVVLVKDIPFYSACEHHLLPFFGQAHVAYLPRHGVVTGLSKLARLVDLVAKRPQIQERMTNIIADTLENDLDAAGVMVVIEAEHLCMTMRGIKKPGSKTVTIASRGAYEDPDRQQEILRMLKLG</sequence>
<dbReference type="GO" id="GO:0005737">
    <property type="term" value="C:cytoplasm"/>
    <property type="evidence" value="ECO:0007669"/>
    <property type="project" value="TreeGrafter"/>
</dbReference>